<dbReference type="GO" id="GO:0008757">
    <property type="term" value="F:S-adenosylmethionine-dependent methyltransferase activity"/>
    <property type="evidence" value="ECO:0007669"/>
    <property type="project" value="InterPro"/>
</dbReference>
<dbReference type="GO" id="GO:0032259">
    <property type="term" value="P:methylation"/>
    <property type="evidence" value="ECO:0007669"/>
    <property type="project" value="UniProtKB-KW"/>
</dbReference>
<dbReference type="Gene3D" id="3.40.50.150">
    <property type="entry name" value="Vaccinia Virus protein VP39"/>
    <property type="match status" value="1"/>
</dbReference>
<keyword evidence="4" id="KW-0808">Transferase</keyword>
<sequence length="351" mass="40336">MILLSTLITSFSDCDCSRIKGEQPIFVISRANKEMKAAFLVKEHSVNRRVRVFNFMIGLFCLWCFFYIKAIICQTEIAFFHHKNEGTEILIGTNDNRNFVEKHAPIPQKILDREHMILKNKVSNFAGYRFMSLGANTDSKLIETFNHSHKFCIDTLDSQKKCNTVSLFSDLPLPSEAIDCVLLQHILEFSEQPQSIISEVSRVINSGGHLFIFIVNPISVLGLKKLIAKKMNKSEDSIYYPLRIKRITDWLHLLNFEVKSVVKDSRWANENLCSNSIDKDTYTTLKRMGKFAEYGKSLINHFYLIHGVKRNRAGIRVPKVEWSLSAQNKLSLDNSSSKQPRTITRGISEHE</sequence>
<organism evidence="4 5">
    <name type="scientific">SAR92 clade bacterium</name>
    <dbReference type="NCBI Taxonomy" id="2315479"/>
    <lineage>
        <taxon>Bacteria</taxon>
        <taxon>Pseudomonadati</taxon>
        <taxon>Pseudomonadota</taxon>
        <taxon>Gammaproteobacteria</taxon>
        <taxon>Cellvibrionales</taxon>
        <taxon>Porticoccaceae</taxon>
        <taxon>SAR92 clade</taxon>
    </lineage>
</organism>
<keyword evidence="2" id="KW-0472">Membrane</keyword>
<dbReference type="EMBL" id="SHBO01000072">
    <property type="protein sequence ID" value="RZO02784.1"/>
    <property type="molecule type" value="Genomic_DNA"/>
</dbReference>
<feature type="region of interest" description="Disordered" evidence="1">
    <location>
        <begin position="332"/>
        <end position="351"/>
    </location>
</feature>
<accession>A0A520LJM5</accession>
<reference evidence="4 5" key="1">
    <citation type="submission" date="2019-02" db="EMBL/GenBank/DDBJ databases">
        <title>Prokaryotic population dynamics and viral predation in marine succession experiment using metagenomics: the confinement effect.</title>
        <authorList>
            <person name="Haro-Moreno J.M."/>
            <person name="Rodriguez-Valera F."/>
            <person name="Lopez-Perez M."/>
        </authorList>
    </citation>
    <scope>NUCLEOTIDE SEQUENCE [LARGE SCALE GENOMIC DNA]</scope>
    <source>
        <strain evidence="4">MED-G169</strain>
    </source>
</reference>
<comment type="caution">
    <text evidence="4">The sequence shown here is derived from an EMBL/GenBank/DDBJ whole genome shotgun (WGS) entry which is preliminary data.</text>
</comment>
<dbReference type="AlphaFoldDB" id="A0A520LJM5"/>
<feature type="domain" description="Methyltransferase type 11" evidence="3">
    <location>
        <begin position="166"/>
        <end position="212"/>
    </location>
</feature>
<name>A0A520LJM5_9GAMM</name>
<evidence type="ECO:0000256" key="2">
    <source>
        <dbReference type="SAM" id="Phobius"/>
    </source>
</evidence>
<proteinExistence type="predicted"/>
<dbReference type="InterPro" id="IPR029063">
    <property type="entry name" value="SAM-dependent_MTases_sf"/>
</dbReference>
<feature type="transmembrane region" description="Helical" evidence="2">
    <location>
        <begin position="52"/>
        <end position="72"/>
    </location>
</feature>
<keyword evidence="2" id="KW-0812">Transmembrane</keyword>
<dbReference type="InterPro" id="IPR013216">
    <property type="entry name" value="Methyltransf_11"/>
</dbReference>
<evidence type="ECO:0000313" key="5">
    <source>
        <dbReference type="Proteomes" id="UP000318148"/>
    </source>
</evidence>
<dbReference type="Pfam" id="PF08241">
    <property type="entry name" value="Methyltransf_11"/>
    <property type="match status" value="1"/>
</dbReference>
<gene>
    <name evidence="4" type="ORF">EVB02_04395</name>
</gene>
<dbReference type="SUPFAM" id="SSF53335">
    <property type="entry name" value="S-adenosyl-L-methionine-dependent methyltransferases"/>
    <property type="match status" value="1"/>
</dbReference>
<protein>
    <submittedName>
        <fullName evidence="4">Methyltransferase domain-containing protein</fullName>
    </submittedName>
</protein>
<dbReference type="Proteomes" id="UP000318148">
    <property type="component" value="Unassembled WGS sequence"/>
</dbReference>
<evidence type="ECO:0000256" key="1">
    <source>
        <dbReference type="SAM" id="MobiDB-lite"/>
    </source>
</evidence>
<keyword evidence="4" id="KW-0489">Methyltransferase</keyword>
<evidence type="ECO:0000259" key="3">
    <source>
        <dbReference type="Pfam" id="PF08241"/>
    </source>
</evidence>
<keyword evidence="2" id="KW-1133">Transmembrane helix</keyword>
<evidence type="ECO:0000313" key="4">
    <source>
        <dbReference type="EMBL" id="RZO02784.1"/>
    </source>
</evidence>
<feature type="compositionally biased region" description="Polar residues" evidence="1">
    <location>
        <begin position="332"/>
        <end position="342"/>
    </location>
</feature>